<keyword evidence="1" id="KW-1133">Transmembrane helix</keyword>
<keyword evidence="1" id="KW-0812">Transmembrane</keyword>
<feature type="transmembrane region" description="Helical" evidence="1">
    <location>
        <begin position="30"/>
        <end position="49"/>
    </location>
</feature>
<comment type="caution">
    <text evidence="2">The sequence shown here is derived from an EMBL/GenBank/DDBJ whole genome shotgun (WGS) entry which is preliminary data.</text>
</comment>
<evidence type="ECO:0000313" key="2">
    <source>
        <dbReference type="EMBL" id="EAN32079.1"/>
    </source>
</evidence>
<organism evidence="2 3">
    <name type="scientific">Theileria parva</name>
    <name type="common">East coast fever infection agent</name>
    <dbReference type="NCBI Taxonomy" id="5875"/>
    <lineage>
        <taxon>Eukaryota</taxon>
        <taxon>Sar</taxon>
        <taxon>Alveolata</taxon>
        <taxon>Apicomplexa</taxon>
        <taxon>Aconoidasida</taxon>
        <taxon>Piroplasmida</taxon>
        <taxon>Theileriidae</taxon>
        <taxon>Theileria</taxon>
    </lineage>
</organism>
<protein>
    <submittedName>
        <fullName evidence="2">Uncharacterized protein</fullName>
    </submittedName>
</protein>
<keyword evidence="1" id="KW-0472">Membrane</keyword>
<feature type="transmembrane region" description="Helical" evidence="1">
    <location>
        <begin position="69"/>
        <end position="89"/>
    </location>
</feature>
<dbReference type="EMBL" id="AAGK01000004">
    <property type="protein sequence ID" value="EAN32079.1"/>
    <property type="molecule type" value="Genomic_DNA"/>
</dbReference>
<dbReference type="Proteomes" id="UP000001949">
    <property type="component" value="Unassembled WGS sequence"/>
</dbReference>
<sequence length="388" mass="45593">MTKNKSTSKNLSVYSDLYLPNVTVSLVHNLLVFLSYFINNFLFNCYYLAVSKTLFSLFKCLNNLYTGNLFFLTKWLEYSVSFLVIFTWLRRYSSKFDGYAFHHFFHYRYGIINFKDMVSRVLGTLSAASFFGYLYHRVFNVTNNSYNSSLKKTLYTMVESNTCHTLMEWLVYSNFKKSERHWFTKKFLSGLLVLQSLKYEDKYYDLAEKYVALLFEYFAVEFTFCLFLYTLSYLLLRSRTTPKANMMLNTLVRGVFATCGNMFLSKLEGKVTLDESKSMVLFFEEGNFVLLLVRLLSSFLAAYLVPLFLPMPRIMCLSSYKDMFPNTSLEGKLYRTDLSSSFYVKTETGVKDDVSNSKWPESSLGRLFCKFEKYLDNRLKNKKEADED</sequence>
<feature type="transmembrane region" description="Helical" evidence="1">
    <location>
        <begin position="287"/>
        <end position="309"/>
    </location>
</feature>
<proteinExistence type="predicted"/>
<feature type="transmembrane region" description="Helical" evidence="1">
    <location>
        <begin position="117"/>
        <end position="135"/>
    </location>
</feature>
<reference evidence="2 3" key="1">
    <citation type="journal article" date="2005" name="Science">
        <title>Genome sequence of Theileria parva, a bovine pathogen that transforms lymphocytes.</title>
        <authorList>
            <person name="Gardner M.J."/>
            <person name="Bishop R."/>
            <person name="Shah T."/>
            <person name="de Villiers E.P."/>
            <person name="Carlton J.M."/>
            <person name="Hall N."/>
            <person name="Ren Q."/>
            <person name="Paulsen I.T."/>
            <person name="Pain A."/>
            <person name="Berriman M."/>
            <person name="Wilson R.J.M."/>
            <person name="Sato S."/>
            <person name="Ralph S.A."/>
            <person name="Mann D.J."/>
            <person name="Xiong Z."/>
            <person name="Shallom S.J."/>
            <person name="Weidman J."/>
            <person name="Jiang L."/>
            <person name="Lynn J."/>
            <person name="Weaver B."/>
            <person name="Shoaibi A."/>
            <person name="Domingo A.R."/>
            <person name="Wasawo D."/>
            <person name="Crabtree J."/>
            <person name="Wortman J.R."/>
            <person name="Haas B."/>
            <person name="Angiuoli S.V."/>
            <person name="Creasy T.H."/>
            <person name="Lu C."/>
            <person name="Suh B."/>
            <person name="Silva J.C."/>
            <person name="Utterback T.R."/>
            <person name="Feldblyum T.V."/>
            <person name="Pertea M."/>
            <person name="Allen J."/>
            <person name="Nierman W.C."/>
            <person name="Taracha E.L.N."/>
            <person name="Salzberg S.L."/>
            <person name="White O.R."/>
            <person name="Fitzhugh H.A."/>
            <person name="Morzaria S."/>
            <person name="Venter J.C."/>
            <person name="Fraser C.M."/>
            <person name="Nene V."/>
        </authorList>
    </citation>
    <scope>NUCLEOTIDE SEQUENCE [LARGE SCALE GENOMIC DNA]</scope>
    <source>
        <strain evidence="2 3">Muguga</strain>
    </source>
</reference>
<accession>Q4N1K9</accession>
<dbReference type="RefSeq" id="XP_764362.1">
    <property type="nucleotide sequence ID" value="XM_759269.1"/>
</dbReference>
<dbReference type="GeneID" id="3501293"/>
<keyword evidence="3" id="KW-1185">Reference proteome</keyword>
<dbReference type="OMA" id="HYLGYKL"/>
<dbReference type="InParanoid" id="Q4N1K9"/>
<gene>
    <name evidence="2" type="ordered locus">TP04_0726</name>
</gene>
<dbReference type="VEuPathDB" id="PiroplasmaDB:TpMuguga_04g00726"/>
<dbReference type="AlphaFoldDB" id="Q4N1K9"/>
<evidence type="ECO:0000256" key="1">
    <source>
        <dbReference type="SAM" id="Phobius"/>
    </source>
</evidence>
<dbReference type="KEGG" id="tpv:TP04_0726"/>
<dbReference type="eggNOG" id="ENOG502TN6H">
    <property type="taxonomic scope" value="Eukaryota"/>
</dbReference>
<name>Q4N1K9_THEPA</name>
<feature type="transmembrane region" description="Helical" evidence="1">
    <location>
        <begin position="210"/>
        <end position="236"/>
    </location>
</feature>
<evidence type="ECO:0000313" key="3">
    <source>
        <dbReference type="Proteomes" id="UP000001949"/>
    </source>
</evidence>